<protein>
    <submittedName>
        <fullName evidence="1">Adenosylcobinamide hydrolase</fullName>
    </submittedName>
</protein>
<dbReference type="Proteomes" id="UP000219467">
    <property type="component" value="Unassembled WGS sequence"/>
</dbReference>
<dbReference type="EMBL" id="OAOQ01000024">
    <property type="protein sequence ID" value="SNX74616.1"/>
    <property type="molecule type" value="Genomic_DNA"/>
</dbReference>
<name>A0A285D5J2_9RHOB</name>
<reference evidence="2" key="1">
    <citation type="submission" date="2017-08" db="EMBL/GenBank/DDBJ databases">
        <authorList>
            <person name="Varghese N."/>
            <person name="Submissions S."/>
        </authorList>
    </citation>
    <scope>NUCLEOTIDE SEQUENCE [LARGE SCALE GENOMIC DNA]</scope>
    <source>
        <strain evidence="2">JA234</strain>
    </source>
</reference>
<sequence length="222" mass="22677">MIRVSLDRPWLVADLPRPMRVTSWAPHRPGLVETNRIVWREVRDEDLGPGFDAEGWLGAAMAARGWAGAVGLLTSRDLSAYHLAQAAAGGVRAACLATVGLGNAESVGRRIGTAPHVGTVNIAVAVDTALTPAAQLEALSIAVEARTAAIMAHGPDLPTGRATGTGTDCVALACDPGEGRYAGLHTAAGEAVGAAVLAAVAEGVRAWLKVKADDALMAARPA</sequence>
<dbReference type="InterPro" id="IPR052209">
    <property type="entry name" value="CbiZ"/>
</dbReference>
<organism evidence="1 2">
    <name type="scientific">Cereibacter ovatus</name>
    <dbReference type="NCBI Taxonomy" id="439529"/>
    <lineage>
        <taxon>Bacteria</taxon>
        <taxon>Pseudomonadati</taxon>
        <taxon>Pseudomonadota</taxon>
        <taxon>Alphaproteobacteria</taxon>
        <taxon>Rhodobacterales</taxon>
        <taxon>Paracoccaceae</taxon>
        <taxon>Cereibacter</taxon>
    </lineage>
</organism>
<dbReference type="Pfam" id="PF01955">
    <property type="entry name" value="CbiZ"/>
    <property type="match status" value="1"/>
</dbReference>
<dbReference type="PANTHER" id="PTHR35336:SF5">
    <property type="entry name" value="ADENOSYLCOBINAMIDE AMIDOHYDROLASE"/>
    <property type="match status" value="1"/>
</dbReference>
<keyword evidence="2" id="KW-1185">Reference proteome</keyword>
<dbReference type="OrthoDB" id="9767827at2"/>
<gene>
    <name evidence="1" type="ORF">SAMN05878503_12419</name>
</gene>
<dbReference type="PANTHER" id="PTHR35336">
    <property type="entry name" value="ADENOSYLCOBINAMIDE AMIDOHYDROLASE"/>
    <property type="match status" value="1"/>
</dbReference>
<dbReference type="InterPro" id="IPR002808">
    <property type="entry name" value="AdoCbi_amidolase"/>
</dbReference>
<keyword evidence="1" id="KW-0378">Hydrolase</keyword>
<dbReference type="RefSeq" id="WP_097031755.1">
    <property type="nucleotide sequence ID" value="NZ_OAOQ01000024.1"/>
</dbReference>
<evidence type="ECO:0000313" key="2">
    <source>
        <dbReference type="Proteomes" id="UP000219467"/>
    </source>
</evidence>
<evidence type="ECO:0000313" key="1">
    <source>
        <dbReference type="EMBL" id="SNX74616.1"/>
    </source>
</evidence>
<dbReference type="AlphaFoldDB" id="A0A285D5J2"/>
<dbReference type="GO" id="GO:0016787">
    <property type="term" value="F:hydrolase activity"/>
    <property type="evidence" value="ECO:0007669"/>
    <property type="project" value="UniProtKB-KW"/>
</dbReference>
<accession>A0A285D5J2</accession>
<proteinExistence type="predicted"/>